<comment type="caution">
    <text evidence="2">The sequence shown here is derived from an EMBL/GenBank/DDBJ whole genome shotgun (WGS) entry which is preliminary data.</text>
</comment>
<evidence type="ECO:0000313" key="3">
    <source>
        <dbReference type="Proteomes" id="UP001226867"/>
    </source>
</evidence>
<dbReference type="SUPFAM" id="SSF47240">
    <property type="entry name" value="Ferritin-like"/>
    <property type="match status" value="1"/>
</dbReference>
<dbReference type="PROSITE" id="PS51085">
    <property type="entry name" value="2FE2S_FER_2"/>
    <property type="match status" value="1"/>
</dbReference>
<dbReference type="InterPro" id="IPR009078">
    <property type="entry name" value="Ferritin-like_SF"/>
</dbReference>
<dbReference type="RefSeq" id="WP_307692458.1">
    <property type="nucleotide sequence ID" value="NZ_JAUSRO010000021.1"/>
</dbReference>
<dbReference type="PROSITE" id="PS00197">
    <property type="entry name" value="2FE2S_FER_1"/>
    <property type="match status" value="1"/>
</dbReference>
<protein>
    <submittedName>
        <fullName evidence="2">Rubrerythrin/ferredoxin</fullName>
    </submittedName>
</protein>
<dbReference type="CDD" id="cd01045">
    <property type="entry name" value="Ferritin_like_AB"/>
    <property type="match status" value="1"/>
</dbReference>
<sequence length="294" mass="32230">MANVTFSSPVMPRDITVYAVAGDRGNLLALAKSHHIPIPFDCQDGECGSCLVDVEHLANSVRCGIALTEKEKELLKQMGKITKAEIMDAEVNDMPPRHRLACQCFVRDEDIFVTFEGDLTLPVKGPALSIAAAVYRGGVQVKTLDDFLGYAVQVEEDAALHYEHLSAAMADCGNADVAALFADLGRYSRLHLEEAKAKCSRKDITVRLPAGSAWPDNATPEKTTLWAGDPALSRLGALKAALQGERRGYEFYYAVAGTTKDPEIREVAREFVREEAEHVDTLKQWIAQEEHALS</sequence>
<dbReference type="InterPro" id="IPR036010">
    <property type="entry name" value="2Fe-2S_ferredoxin-like_sf"/>
</dbReference>
<dbReference type="InterPro" id="IPR012675">
    <property type="entry name" value="Beta-grasp_dom_sf"/>
</dbReference>
<proteinExistence type="predicted"/>
<evidence type="ECO:0000259" key="1">
    <source>
        <dbReference type="PROSITE" id="PS51085"/>
    </source>
</evidence>
<dbReference type="InterPro" id="IPR001041">
    <property type="entry name" value="2Fe-2S_ferredoxin-type"/>
</dbReference>
<keyword evidence="3" id="KW-1185">Reference proteome</keyword>
<dbReference type="Gene3D" id="3.10.20.30">
    <property type="match status" value="1"/>
</dbReference>
<dbReference type="CDD" id="cd00207">
    <property type="entry name" value="fer2"/>
    <property type="match status" value="1"/>
</dbReference>
<dbReference type="Pfam" id="PF00111">
    <property type="entry name" value="Fer2"/>
    <property type="match status" value="1"/>
</dbReference>
<dbReference type="SUPFAM" id="SSF54292">
    <property type="entry name" value="2Fe-2S ferredoxin-like"/>
    <property type="match status" value="1"/>
</dbReference>
<dbReference type="InterPro" id="IPR006058">
    <property type="entry name" value="2Fe2S_fd_BS"/>
</dbReference>
<accession>A0ABT9SEC4</accession>
<reference evidence="2 3" key="1">
    <citation type="submission" date="2023-07" db="EMBL/GenBank/DDBJ databases">
        <title>Sorghum-associated microbial communities from plants grown in Nebraska, USA.</title>
        <authorList>
            <person name="Schachtman D."/>
        </authorList>
    </citation>
    <scope>NUCLEOTIDE SEQUENCE [LARGE SCALE GENOMIC DNA]</scope>
    <source>
        <strain evidence="2 3">DS1607</strain>
    </source>
</reference>
<feature type="domain" description="2Fe-2S ferredoxin-type" evidence="1">
    <location>
        <begin position="2"/>
        <end position="119"/>
    </location>
</feature>
<name>A0ABT9SEC4_9BURK</name>
<evidence type="ECO:0000313" key="2">
    <source>
        <dbReference type="EMBL" id="MDP9902721.1"/>
    </source>
</evidence>
<dbReference type="Gene3D" id="1.20.1260.10">
    <property type="match status" value="1"/>
</dbReference>
<dbReference type="Proteomes" id="UP001226867">
    <property type="component" value="Unassembled WGS sequence"/>
</dbReference>
<organism evidence="2 3">
    <name type="scientific">Variovorax ginsengisoli</name>
    <dbReference type="NCBI Taxonomy" id="363844"/>
    <lineage>
        <taxon>Bacteria</taxon>
        <taxon>Pseudomonadati</taxon>
        <taxon>Pseudomonadota</taxon>
        <taxon>Betaproteobacteria</taxon>
        <taxon>Burkholderiales</taxon>
        <taxon>Comamonadaceae</taxon>
        <taxon>Variovorax</taxon>
    </lineage>
</organism>
<gene>
    <name evidence="2" type="ORF">J2W36_004999</name>
</gene>
<dbReference type="EMBL" id="JAUSRO010000021">
    <property type="protein sequence ID" value="MDP9902721.1"/>
    <property type="molecule type" value="Genomic_DNA"/>
</dbReference>
<dbReference type="InterPro" id="IPR012347">
    <property type="entry name" value="Ferritin-like"/>
</dbReference>